<name>A0A0F3PFF0_RICRH</name>
<dbReference type="PATRIC" id="fig|1359199.3.peg.1387"/>
<protein>
    <submittedName>
        <fullName evidence="1">Uncharacterized protein</fullName>
    </submittedName>
</protein>
<dbReference type="AlphaFoldDB" id="A0A0F3PFF0"/>
<dbReference type="EMBL" id="LAOC01000001">
    <property type="protein sequence ID" value="KJV78626.1"/>
    <property type="molecule type" value="Genomic_DNA"/>
</dbReference>
<organism evidence="1 2">
    <name type="scientific">Rickettsia rhipicephali str. Ect</name>
    <dbReference type="NCBI Taxonomy" id="1359199"/>
    <lineage>
        <taxon>Bacteria</taxon>
        <taxon>Pseudomonadati</taxon>
        <taxon>Pseudomonadota</taxon>
        <taxon>Alphaproteobacteria</taxon>
        <taxon>Rickettsiales</taxon>
        <taxon>Rickettsiaceae</taxon>
        <taxon>Rickettsieae</taxon>
        <taxon>Rickettsia</taxon>
        <taxon>spotted fever group</taxon>
    </lineage>
</organism>
<dbReference type="RefSeq" id="WP_014365746.1">
    <property type="nucleotide sequence ID" value="NZ_LAOC01000001.1"/>
</dbReference>
<gene>
    <name evidence="1" type="ORF">RMAECT_1407</name>
</gene>
<dbReference type="Proteomes" id="UP000033591">
    <property type="component" value="Unassembled WGS sequence"/>
</dbReference>
<comment type="caution">
    <text evidence="1">The sequence shown here is derived from an EMBL/GenBank/DDBJ whole genome shotgun (WGS) entry which is preliminary data.</text>
</comment>
<evidence type="ECO:0000313" key="1">
    <source>
        <dbReference type="EMBL" id="KJV78626.1"/>
    </source>
</evidence>
<accession>A0A0F3PFF0</accession>
<sequence length="153" mass="18149">MGITFNISYTPNAEKDCFNPSFPIIHIKTDAKYNAWLHIIRADCSDKELQEFIDGDIKLNYPFYTLEQDFYDSPLWYYTLFSKPLSYWIGHVYAIKIDHERKTIKVIDGIKLGFKLSYFPIKPQMILPSPLSLEDWQEDWTIFKEELKGYTTN</sequence>
<evidence type="ECO:0000313" key="2">
    <source>
        <dbReference type="Proteomes" id="UP000033591"/>
    </source>
</evidence>
<proteinExistence type="predicted"/>
<reference evidence="1 2" key="1">
    <citation type="submission" date="2015-01" db="EMBL/GenBank/DDBJ databases">
        <title>Genome Sequencing of Rickettsiales.</title>
        <authorList>
            <person name="Daugherty S.C."/>
            <person name="Su Q."/>
            <person name="Abolude K."/>
            <person name="Beier-Sexton M."/>
            <person name="Carlyon J.A."/>
            <person name="Carter R."/>
            <person name="Day N.P."/>
            <person name="Dumler S.J."/>
            <person name="Dyachenko V."/>
            <person name="Godinez A."/>
            <person name="Kurtti T.J."/>
            <person name="Lichay M."/>
            <person name="Mullins K.E."/>
            <person name="Ott S."/>
            <person name="Pappas-Brown V."/>
            <person name="Paris D.H."/>
            <person name="Patel P."/>
            <person name="Richards A.L."/>
            <person name="Sadzewicz L."/>
            <person name="Sears K."/>
            <person name="Seidman D."/>
            <person name="Sengamalay N."/>
            <person name="Stenos J."/>
            <person name="Tallon L.J."/>
            <person name="Vincent G."/>
            <person name="Fraser C.M."/>
            <person name="Munderloh U."/>
            <person name="Dunning-Hotopp J.C."/>
        </authorList>
    </citation>
    <scope>NUCLEOTIDE SEQUENCE [LARGE SCALE GENOMIC DNA]</scope>
    <source>
        <strain evidence="1 2">Ect</strain>
    </source>
</reference>